<dbReference type="SUPFAM" id="SSF160631">
    <property type="entry name" value="SMI1/KNR4-like"/>
    <property type="match status" value="1"/>
</dbReference>
<accession>A3IID5</accession>
<proteinExistence type="predicted"/>
<protein>
    <recommendedName>
        <fullName evidence="1">Knr4/Smi1-like domain-containing protein</fullName>
    </recommendedName>
</protein>
<keyword evidence="3" id="KW-1185">Reference proteome</keyword>
<dbReference type="Proteomes" id="UP000003781">
    <property type="component" value="Unassembled WGS sequence"/>
</dbReference>
<dbReference type="InterPro" id="IPR018958">
    <property type="entry name" value="Knr4/Smi1-like_dom"/>
</dbReference>
<organism evidence="2 3">
    <name type="scientific">Crocosphaera chwakensis CCY0110</name>
    <dbReference type="NCBI Taxonomy" id="391612"/>
    <lineage>
        <taxon>Bacteria</taxon>
        <taxon>Bacillati</taxon>
        <taxon>Cyanobacteriota</taxon>
        <taxon>Cyanophyceae</taxon>
        <taxon>Oscillatoriophycideae</taxon>
        <taxon>Chroococcales</taxon>
        <taxon>Aphanothecaceae</taxon>
        <taxon>Crocosphaera</taxon>
        <taxon>Crocosphaera chwakensis</taxon>
    </lineage>
</organism>
<evidence type="ECO:0000313" key="2">
    <source>
        <dbReference type="EMBL" id="EAZ93567.1"/>
    </source>
</evidence>
<dbReference type="EMBL" id="AAXW01000002">
    <property type="protein sequence ID" value="EAZ93567.1"/>
    <property type="molecule type" value="Genomic_DNA"/>
</dbReference>
<comment type="caution">
    <text evidence="2">The sequence shown here is derived from an EMBL/GenBank/DDBJ whole genome shotgun (WGS) entry which is preliminary data.</text>
</comment>
<dbReference type="AlphaFoldDB" id="A3IID5"/>
<dbReference type="Gene3D" id="3.40.1580.10">
    <property type="entry name" value="SMI1/KNR4-like"/>
    <property type="match status" value="1"/>
</dbReference>
<dbReference type="SMART" id="SM00860">
    <property type="entry name" value="SMI1_KNR4"/>
    <property type="match status" value="1"/>
</dbReference>
<feature type="domain" description="Knr4/Smi1-like" evidence="1">
    <location>
        <begin position="124"/>
        <end position="269"/>
    </location>
</feature>
<dbReference type="Pfam" id="PF09346">
    <property type="entry name" value="SMI1_KNR4"/>
    <property type="match status" value="1"/>
</dbReference>
<name>A3IID5_9CHRO</name>
<evidence type="ECO:0000313" key="3">
    <source>
        <dbReference type="Proteomes" id="UP000003781"/>
    </source>
</evidence>
<evidence type="ECO:0000259" key="1">
    <source>
        <dbReference type="SMART" id="SM00860"/>
    </source>
</evidence>
<sequence length="270" mass="31765">MLATKRWNKLQNKLKKRNIKLHLDIFQKAIKDVFLEEKYERDQLNLIYQLGTTKNLTMIPYLWEHLCKYKGEDEFLINLTINTILNLQNQLQDEQFSDRFGLSLQAKNKLNREKKSNPSDFNSPLKEKELERIEQKIKISLPQDYREFLLEFSNGGWVNCCKILTLQNSLHRSTSIDSLFIPDFHMNKGYQTGILQIADLGCGHGVGLVLTGPERGTLWSLGDYHYHEPWFSQSDIIKINYPNPSLDPIITNYSIYHPYRLTFSQWCEEC</sequence>
<reference evidence="2 3" key="1">
    <citation type="submission" date="2007-03" db="EMBL/GenBank/DDBJ databases">
        <authorList>
            <person name="Stal L."/>
            <person name="Ferriera S."/>
            <person name="Johnson J."/>
            <person name="Kravitz S."/>
            <person name="Beeson K."/>
            <person name="Sutton G."/>
            <person name="Rogers Y.-H."/>
            <person name="Friedman R."/>
            <person name="Frazier M."/>
            <person name="Venter J.C."/>
        </authorList>
    </citation>
    <scope>NUCLEOTIDE SEQUENCE [LARGE SCALE GENOMIC DNA]</scope>
    <source>
        <strain evidence="2 3">CCY0110</strain>
    </source>
</reference>
<dbReference type="InterPro" id="IPR037883">
    <property type="entry name" value="Knr4/Smi1-like_sf"/>
</dbReference>
<gene>
    <name evidence="2" type="ORF">CY0110_17267</name>
</gene>